<dbReference type="Gene3D" id="2.10.270.10">
    <property type="entry name" value="Cholin Binding"/>
    <property type="match status" value="1"/>
</dbReference>
<dbReference type="EMBL" id="JACOQH010000004">
    <property type="protein sequence ID" value="MBC5753733.1"/>
    <property type="molecule type" value="Genomic_DNA"/>
</dbReference>
<gene>
    <name evidence="1" type="ORF">H8Z76_06785</name>
</gene>
<proteinExistence type="predicted"/>
<organism evidence="1 2">
    <name type="scientific">Roseburia yibonii</name>
    <dbReference type="NCBI Taxonomy" id="2763063"/>
    <lineage>
        <taxon>Bacteria</taxon>
        <taxon>Bacillati</taxon>
        <taxon>Bacillota</taxon>
        <taxon>Clostridia</taxon>
        <taxon>Lachnospirales</taxon>
        <taxon>Lachnospiraceae</taxon>
        <taxon>Roseburia</taxon>
    </lineage>
</organism>
<dbReference type="Proteomes" id="UP000621540">
    <property type="component" value="Unassembled WGS sequence"/>
</dbReference>
<sequence length="83" mass="9509">MYYLNANGKMEDSGWFQFANGRDYGYANSNGTLVTTGFSYDPYGRVVFYHWNGMVARGLISDGVYYYNMDADDGHYLGQFPVR</sequence>
<accession>A0ABR7IA41</accession>
<evidence type="ECO:0000313" key="1">
    <source>
        <dbReference type="EMBL" id="MBC5753733.1"/>
    </source>
</evidence>
<keyword evidence="2" id="KW-1185">Reference proteome</keyword>
<reference evidence="1 2" key="1">
    <citation type="submission" date="2020-08" db="EMBL/GenBank/DDBJ databases">
        <title>Genome public.</title>
        <authorList>
            <person name="Liu C."/>
            <person name="Sun Q."/>
        </authorList>
    </citation>
    <scope>NUCLEOTIDE SEQUENCE [LARGE SCALE GENOMIC DNA]</scope>
    <source>
        <strain evidence="1 2">BX0805</strain>
    </source>
</reference>
<evidence type="ECO:0000313" key="2">
    <source>
        <dbReference type="Proteomes" id="UP000621540"/>
    </source>
</evidence>
<protein>
    <submittedName>
        <fullName evidence="1">Uncharacterized protein</fullName>
    </submittedName>
</protein>
<dbReference type="RefSeq" id="WP_186982026.1">
    <property type="nucleotide sequence ID" value="NZ_JACOQH010000004.1"/>
</dbReference>
<comment type="caution">
    <text evidence="1">The sequence shown here is derived from an EMBL/GenBank/DDBJ whole genome shotgun (WGS) entry which is preliminary data.</text>
</comment>
<name>A0ABR7IA41_9FIRM</name>